<reference evidence="1" key="1">
    <citation type="submission" date="2021-01" db="EMBL/GenBank/DDBJ databases">
        <title>Whole genome shotgun sequence of Planobispora takensis NBRC 109077.</title>
        <authorList>
            <person name="Komaki H."/>
            <person name="Tamura T."/>
        </authorList>
    </citation>
    <scope>NUCLEOTIDE SEQUENCE</scope>
    <source>
        <strain evidence="1">NBRC 109077</strain>
    </source>
</reference>
<evidence type="ECO:0000313" key="1">
    <source>
        <dbReference type="EMBL" id="GII06082.1"/>
    </source>
</evidence>
<dbReference type="EMBL" id="BOOK01000094">
    <property type="protein sequence ID" value="GII06082.1"/>
    <property type="molecule type" value="Genomic_DNA"/>
</dbReference>
<protein>
    <submittedName>
        <fullName evidence="1">Uncharacterized protein</fullName>
    </submittedName>
</protein>
<comment type="caution">
    <text evidence="1">The sequence shown here is derived from an EMBL/GenBank/DDBJ whole genome shotgun (WGS) entry which is preliminary data.</text>
</comment>
<dbReference type="InterPro" id="IPR028264">
    <property type="entry name" value="Imm15"/>
</dbReference>
<gene>
    <name evidence="1" type="ORF">Pta02_80900</name>
</gene>
<sequence>MAAAVWMELLVTIDLDPRFKTELVRLIRDEGLDQFGELMEADPFEEVPLYSRYAQLEFLDTLCVSEKNRVLIRAAVAHMVKVVEYSRDYYEDRSCDYLCMVSVVGWEDSDGRSELLIPNLWIGNMRDDRLRSMRLHPAQSRRSEFVADALDGDAGLTLSEGLSHFLGESYVDRVYVRLKSMSVPWDQ</sequence>
<organism evidence="1 2">
    <name type="scientific">Planobispora takensis</name>
    <dbReference type="NCBI Taxonomy" id="1367882"/>
    <lineage>
        <taxon>Bacteria</taxon>
        <taxon>Bacillati</taxon>
        <taxon>Actinomycetota</taxon>
        <taxon>Actinomycetes</taxon>
        <taxon>Streptosporangiales</taxon>
        <taxon>Streptosporangiaceae</taxon>
        <taxon>Planobispora</taxon>
    </lineage>
</organism>
<accession>A0A8J3X0U0</accession>
<dbReference type="Proteomes" id="UP000634476">
    <property type="component" value="Unassembled WGS sequence"/>
</dbReference>
<dbReference type="AlphaFoldDB" id="A0A8J3X0U0"/>
<name>A0A8J3X0U0_9ACTN</name>
<dbReference type="Pfam" id="PF15561">
    <property type="entry name" value="Imm15"/>
    <property type="match status" value="1"/>
</dbReference>
<keyword evidence="2" id="KW-1185">Reference proteome</keyword>
<proteinExistence type="predicted"/>
<evidence type="ECO:0000313" key="2">
    <source>
        <dbReference type="Proteomes" id="UP000634476"/>
    </source>
</evidence>